<evidence type="ECO:0000259" key="7">
    <source>
        <dbReference type="Pfam" id="PF00441"/>
    </source>
</evidence>
<dbReference type="InterPro" id="IPR009075">
    <property type="entry name" value="AcylCo_DH/oxidase_C"/>
</dbReference>
<keyword evidence="5" id="KW-0560">Oxidoreductase</keyword>
<dbReference type="GO" id="GO:0003995">
    <property type="term" value="F:acyl-CoA dehydrogenase activity"/>
    <property type="evidence" value="ECO:0007669"/>
    <property type="project" value="TreeGrafter"/>
</dbReference>
<reference evidence="9 10" key="1">
    <citation type="journal article" date="2019" name="Emerg. Microbes Infect.">
        <title>Comprehensive subspecies identification of 175 nontuberculous mycobacteria species based on 7547 genomic profiles.</title>
        <authorList>
            <person name="Matsumoto Y."/>
            <person name="Kinjo T."/>
            <person name="Motooka D."/>
            <person name="Nabeya D."/>
            <person name="Jung N."/>
            <person name="Uechi K."/>
            <person name="Horii T."/>
            <person name="Iida T."/>
            <person name="Fujita J."/>
            <person name="Nakamura S."/>
        </authorList>
    </citation>
    <scope>NUCLEOTIDE SEQUENCE [LARGE SCALE GENOMIC DNA]</scope>
    <source>
        <strain evidence="9 10">JCM 13574</strain>
    </source>
</reference>
<comment type="cofactor">
    <cofactor evidence="1">
        <name>FAD</name>
        <dbReference type="ChEBI" id="CHEBI:57692"/>
    </cofactor>
</comment>
<feature type="compositionally biased region" description="Basic and acidic residues" evidence="6">
    <location>
        <begin position="8"/>
        <end position="22"/>
    </location>
</feature>
<feature type="domain" description="Acyl-CoA dehydrogenase/oxidase C-terminal" evidence="7">
    <location>
        <begin position="200"/>
        <end position="310"/>
    </location>
</feature>
<proteinExistence type="inferred from homology"/>
<feature type="domain" description="Acyl-CoA dehydrogenase/oxidase N-terminal" evidence="8">
    <location>
        <begin position="18"/>
        <end position="100"/>
    </location>
</feature>
<evidence type="ECO:0000313" key="10">
    <source>
        <dbReference type="Proteomes" id="UP000466517"/>
    </source>
</evidence>
<gene>
    <name evidence="9" type="ORF">MMAD_48470</name>
</gene>
<comment type="similarity">
    <text evidence="2">Belongs to the acyl-CoA dehydrogenase family.</text>
</comment>
<dbReference type="InterPro" id="IPR036250">
    <property type="entry name" value="AcylCo_DH-like_C"/>
</dbReference>
<evidence type="ECO:0000259" key="8">
    <source>
        <dbReference type="Pfam" id="PF02771"/>
    </source>
</evidence>
<dbReference type="Gene3D" id="1.10.540.10">
    <property type="entry name" value="Acyl-CoA dehydrogenase/oxidase, N-terminal domain"/>
    <property type="match status" value="1"/>
</dbReference>
<dbReference type="PANTHER" id="PTHR43884:SF20">
    <property type="entry name" value="ACYL-COA DEHYDROGENASE FADE28"/>
    <property type="match status" value="1"/>
</dbReference>
<keyword evidence="3" id="KW-0285">Flavoprotein</keyword>
<dbReference type="InterPro" id="IPR009100">
    <property type="entry name" value="AcylCoA_DH/oxidase_NM_dom_sf"/>
</dbReference>
<dbReference type="AlphaFoldDB" id="A0A7I7XND4"/>
<dbReference type="GO" id="GO:0050660">
    <property type="term" value="F:flavin adenine dinucleotide binding"/>
    <property type="evidence" value="ECO:0007669"/>
    <property type="project" value="InterPro"/>
</dbReference>
<dbReference type="SUPFAM" id="SSF56645">
    <property type="entry name" value="Acyl-CoA dehydrogenase NM domain-like"/>
    <property type="match status" value="1"/>
</dbReference>
<organism evidence="9 10">
    <name type="scientific">Mycolicibacterium madagascariense</name>
    <dbReference type="NCBI Taxonomy" id="212765"/>
    <lineage>
        <taxon>Bacteria</taxon>
        <taxon>Bacillati</taxon>
        <taxon>Actinomycetota</taxon>
        <taxon>Actinomycetes</taxon>
        <taxon>Mycobacteriales</taxon>
        <taxon>Mycobacteriaceae</taxon>
        <taxon>Mycolicibacterium</taxon>
    </lineage>
</organism>
<sequence>MTGSRMTGSEERSGSRMTEEREMLRDTVATIVEKHASPEAVRRAMESERGYDESLWTLLCEQVGAAALVVPEEFGGAGGELADAAVVIETLGRALVPTPLLGTTLAELALLSADDPDADTLETLAEGTSIGAVVFDPGYVVNGDVADVVVGVEDGGLARWTTFTAEPFVTMDPTRRLARVRPGETAVIGPDPGLADTASILLAAEQIGAAARCLDLTVAYTKDRVQFGRPIGSFQALKHRMADLYVLVQSAKALVDDAVAEPSPTAAALARVSASEAFSRVAAESIQMHGGVAITWEYDIQLYFKRAHGSAQLMGPPRDHLRRLEHEVL</sequence>
<dbReference type="InterPro" id="IPR013786">
    <property type="entry name" value="AcylCoA_DH/ox_N"/>
</dbReference>
<evidence type="ECO:0000256" key="6">
    <source>
        <dbReference type="SAM" id="MobiDB-lite"/>
    </source>
</evidence>
<accession>A0A7I7XND4</accession>
<evidence type="ECO:0000256" key="4">
    <source>
        <dbReference type="ARBA" id="ARBA00022827"/>
    </source>
</evidence>
<keyword evidence="4" id="KW-0274">FAD</keyword>
<dbReference type="InterPro" id="IPR037069">
    <property type="entry name" value="AcylCoA_DH/ox_N_sf"/>
</dbReference>
<dbReference type="PANTHER" id="PTHR43884">
    <property type="entry name" value="ACYL-COA DEHYDROGENASE"/>
    <property type="match status" value="1"/>
</dbReference>
<dbReference type="Pfam" id="PF02771">
    <property type="entry name" value="Acyl-CoA_dh_N"/>
    <property type="match status" value="1"/>
</dbReference>
<evidence type="ECO:0000256" key="3">
    <source>
        <dbReference type="ARBA" id="ARBA00022630"/>
    </source>
</evidence>
<keyword evidence="10" id="KW-1185">Reference proteome</keyword>
<dbReference type="KEGG" id="mmag:MMAD_48470"/>
<evidence type="ECO:0000256" key="5">
    <source>
        <dbReference type="ARBA" id="ARBA00023002"/>
    </source>
</evidence>
<evidence type="ECO:0000256" key="1">
    <source>
        <dbReference type="ARBA" id="ARBA00001974"/>
    </source>
</evidence>
<protein>
    <submittedName>
        <fullName evidence="9">Acyl-CoA dehydrogenase</fullName>
    </submittedName>
</protein>
<feature type="region of interest" description="Disordered" evidence="6">
    <location>
        <begin position="1"/>
        <end position="22"/>
    </location>
</feature>
<name>A0A7I7XND4_9MYCO</name>
<dbReference type="Gene3D" id="1.20.140.10">
    <property type="entry name" value="Butyryl-CoA Dehydrogenase, subunit A, domain 3"/>
    <property type="match status" value="1"/>
</dbReference>
<dbReference type="EMBL" id="AP022610">
    <property type="protein sequence ID" value="BBZ30552.1"/>
    <property type="molecule type" value="Genomic_DNA"/>
</dbReference>
<evidence type="ECO:0000256" key="2">
    <source>
        <dbReference type="ARBA" id="ARBA00009347"/>
    </source>
</evidence>
<evidence type="ECO:0000313" key="9">
    <source>
        <dbReference type="EMBL" id="BBZ30552.1"/>
    </source>
</evidence>
<dbReference type="Pfam" id="PF00441">
    <property type="entry name" value="Acyl-CoA_dh_1"/>
    <property type="match status" value="1"/>
</dbReference>
<dbReference type="Proteomes" id="UP000466517">
    <property type="component" value="Chromosome"/>
</dbReference>
<dbReference type="SUPFAM" id="SSF47203">
    <property type="entry name" value="Acyl-CoA dehydrogenase C-terminal domain-like"/>
    <property type="match status" value="1"/>
</dbReference>